<dbReference type="PROSITE" id="PS00552">
    <property type="entry name" value="HTH_MERR_1"/>
    <property type="match status" value="1"/>
</dbReference>
<proteinExistence type="predicted"/>
<dbReference type="PROSITE" id="PS50937">
    <property type="entry name" value="HTH_MERR_2"/>
    <property type="match status" value="1"/>
</dbReference>
<name>A0ABT3NWR8_9PROT</name>
<comment type="caution">
    <text evidence="6">The sequence shown here is derived from an EMBL/GenBank/DDBJ whole genome shotgun (WGS) entry which is preliminary data.</text>
</comment>
<dbReference type="PRINTS" id="PR00040">
    <property type="entry name" value="HTHMERR"/>
</dbReference>
<evidence type="ECO:0000256" key="4">
    <source>
        <dbReference type="SAM" id="MobiDB-lite"/>
    </source>
</evidence>
<gene>
    <name evidence="6" type="ORF">OF850_13265</name>
</gene>
<evidence type="ECO:0000256" key="2">
    <source>
        <dbReference type="ARBA" id="ARBA00023125"/>
    </source>
</evidence>
<dbReference type="Pfam" id="PF13411">
    <property type="entry name" value="MerR_1"/>
    <property type="match status" value="1"/>
</dbReference>
<dbReference type="PANTHER" id="PTHR30204">
    <property type="entry name" value="REDOX-CYCLING DRUG-SENSING TRANSCRIPTIONAL ACTIVATOR SOXR"/>
    <property type="match status" value="1"/>
</dbReference>
<dbReference type="PANTHER" id="PTHR30204:SF94">
    <property type="entry name" value="HEAVY METAL-DEPENDENT TRANSCRIPTIONAL REGULATOR HI_0293-RELATED"/>
    <property type="match status" value="1"/>
</dbReference>
<evidence type="ECO:0000313" key="7">
    <source>
        <dbReference type="Proteomes" id="UP001526430"/>
    </source>
</evidence>
<dbReference type="InterPro" id="IPR009061">
    <property type="entry name" value="DNA-bd_dom_put_sf"/>
</dbReference>
<evidence type="ECO:0000259" key="5">
    <source>
        <dbReference type="PROSITE" id="PS50937"/>
    </source>
</evidence>
<dbReference type="SMART" id="SM00422">
    <property type="entry name" value="HTH_MERR"/>
    <property type="match status" value="1"/>
</dbReference>
<accession>A0ABT3NWR8</accession>
<evidence type="ECO:0000256" key="1">
    <source>
        <dbReference type="ARBA" id="ARBA00023015"/>
    </source>
</evidence>
<keyword evidence="1" id="KW-0805">Transcription regulation</keyword>
<feature type="region of interest" description="Disordered" evidence="4">
    <location>
        <begin position="158"/>
        <end position="180"/>
    </location>
</feature>
<dbReference type="Gene3D" id="1.10.1660.10">
    <property type="match status" value="1"/>
</dbReference>
<keyword evidence="3" id="KW-0804">Transcription</keyword>
<dbReference type="InterPro" id="IPR000551">
    <property type="entry name" value="MerR-type_HTH_dom"/>
</dbReference>
<dbReference type="Proteomes" id="UP001526430">
    <property type="component" value="Unassembled WGS sequence"/>
</dbReference>
<feature type="domain" description="HTH merR-type" evidence="5">
    <location>
        <begin position="54"/>
        <end position="119"/>
    </location>
</feature>
<keyword evidence="7" id="KW-1185">Reference proteome</keyword>
<keyword evidence="2" id="KW-0238">DNA-binding</keyword>
<reference evidence="6 7" key="1">
    <citation type="submission" date="2022-10" db="EMBL/GenBank/DDBJ databases">
        <title>Roseococcus glaciei nov., sp. nov., isolated from glacier.</title>
        <authorList>
            <person name="Liu Q."/>
            <person name="Xin Y.-H."/>
        </authorList>
    </citation>
    <scope>NUCLEOTIDE SEQUENCE [LARGE SCALE GENOMIC DNA]</scope>
    <source>
        <strain evidence="6 7">MDT2-1-1</strain>
    </source>
</reference>
<dbReference type="SUPFAM" id="SSF46955">
    <property type="entry name" value="Putative DNA-binding domain"/>
    <property type="match status" value="1"/>
</dbReference>
<dbReference type="RefSeq" id="WP_301590673.1">
    <property type="nucleotide sequence ID" value="NZ_JAPFQI010000009.1"/>
</dbReference>
<dbReference type="EMBL" id="JAPFQI010000009">
    <property type="protein sequence ID" value="MCW8086601.1"/>
    <property type="molecule type" value="Genomic_DNA"/>
</dbReference>
<evidence type="ECO:0000313" key="6">
    <source>
        <dbReference type="EMBL" id="MCW8086601.1"/>
    </source>
</evidence>
<evidence type="ECO:0000256" key="3">
    <source>
        <dbReference type="ARBA" id="ARBA00023163"/>
    </source>
</evidence>
<organism evidence="6 7">
    <name type="scientific">Sabulicella glaciei</name>
    <dbReference type="NCBI Taxonomy" id="2984948"/>
    <lineage>
        <taxon>Bacteria</taxon>
        <taxon>Pseudomonadati</taxon>
        <taxon>Pseudomonadota</taxon>
        <taxon>Alphaproteobacteria</taxon>
        <taxon>Acetobacterales</taxon>
        <taxon>Acetobacteraceae</taxon>
        <taxon>Sabulicella</taxon>
    </lineage>
</organism>
<sequence>MSTDPTVTEFFTYLEMSSLARRQGAVFAQDVIMARNLLSAGHQGSSGNLSTVNIGEAARRSGVNAKLIRHYELIGLVRSERRANNYRAYTEQTVAMLRFIHHARELALPLEEVKALLGLWSSGTPLEVVQARAEAEVKRLESKAASVAALAASLRDLARTTEKDRPRAPRFDDVQPPRID</sequence>
<dbReference type="InterPro" id="IPR047057">
    <property type="entry name" value="MerR_fam"/>
</dbReference>
<protein>
    <submittedName>
        <fullName evidence="6">MerR family transcriptional regulator</fullName>
    </submittedName>
</protein>